<accession>A0AAN6MVL8</accession>
<gene>
    <name evidence="1" type="ORF">QBC46DRAFT_275325</name>
</gene>
<organism evidence="1 2">
    <name type="scientific">Diplogelasinospora grovesii</name>
    <dbReference type="NCBI Taxonomy" id="303347"/>
    <lineage>
        <taxon>Eukaryota</taxon>
        <taxon>Fungi</taxon>
        <taxon>Dikarya</taxon>
        <taxon>Ascomycota</taxon>
        <taxon>Pezizomycotina</taxon>
        <taxon>Sordariomycetes</taxon>
        <taxon>Sordariomycetidae</taxon>
        <taxon>Sordariales</taxon>
        <taxon>Diplogelasinosporaceae</taxon>
        <taxon>Diplogelasinospora</taxon>
    </lineage>
</organism>
<sequence>MAYKLTKKEEEIAYSAYEWASASLQDKARLLRDNKKSHSLYVFLEKLCSAPTHQELIQLAEVNWSLASIALELIGDGILQYWFQSIRVDHCLKILELMDSTRLDTILHRVEVARLTQILEPLRGKGNLLEKITQIQRKRLSREGEPKQKYEQGGGRKVYIATKLLMLTLPQSIRKCNYCLGDYKDGQAFCFQCPQHTIHTGIQCFSRSDGSGFCQVCWPGRTG</sequence>
<dbReference type="EMBL" id="MU854095">
    <property type="protein sequence ID" value="KAK3933671.1"/>
    <property type="molecule type" value="Genomic_DNA"/>
</dbReference>
<comment type="caution">
    <text evidence="1">The sequence shown here is derived from an EMBL/GenBank/DDBJ whole genome shotgun (WGS) entry which is preliminary data.</text>
</comment>
<proteinExistence type="predicted"/>
<dbReference type="AlphaFoldDB" id="A0AAN6MVL8"/>
<name>A0AAN6MVL8_9PEZI</name>
<evidence type="ECO:0000313" key="2">
    <source>
        <dbReference type="Proteomes" id="UP001303473"/>
    </source>
</evidence>
<keyword evidence="2" id="KW-1185">Reference proteome</keyword>
<dbReference type="Proteomes" id="UP001303473">
    <property type="component" value="Unassembled WGS sequence"/>
</dbReference>
<evidence type="ECO:0000313" key="1">
    <source>
        <dbReference type="EMBL" id="KAK3933671.1"/>
    </source>
</evidence>
<protein>
    <submittedName>
        <fullName evidence="1">Uncharacterized protein</fullName>
    </submittedName>
</protein>
<reference evidence="2" key="1">
    <citation type="journal article" date="2023" name="Mol. Phylogenet. Evol.">
        <title>Genome-scale phylogeny and comparative genomics of the fungal order Sordariales.</title>
        <authorList>
            <person name="Hensen N."/>
            <person name="Bonometti L."/>
            <person name="Westerberg I."/>
            <person name="Brannstrom I.O."/>
            <person name="Guillou S."/>
            <person name="Cros-Aarteil S."/>
            <person name="Calhoun S."/>
            <person name="Haridas S."/>
            <person name="Kuo A."/>
            <person name="Mondo S."/>
            <person name="Pangilinan J."/>
            <person name="Riley R."/>
            <person name="LaButti K."/>
            <person name="Andreopoulos B."/>
            <person name="Lipzen A."/>
            <person name="Chen C."/>
            <person name="Yan M."/>
            <person name="Daum C."/>
            <person name="Ng V."/>
            <person name="Clum A."/>
            <person name="Steindorff A."/>
            <person name="Ohm R.A."/>
            <person name="Martin F."/>
            <person name="Silar P."/>
            <person name="Natvig D.O."/>
            <person name="Lalanne C."/>
            <person name="Gautier V."/>
            <person name="Ament-Velasquez S.L."/>
            <person name="Kruys A."/>
            <person name="Hutchinson M.I."/>
            <person name="Powell A.J."/>
            <person name="Barry K."/>
            <person name="Miller A.N."/>
            <person name="Grigoriev I.V."/>
            <person name="Debuchy R."/>
            <person name="Gladieux P."/>
            <person name="Hiltunen Thoren M."/>
            <person name="Johannesson H."/>
        </authorList>
    </citation>
    <scope>NUCLEOTIDE SEQUENCE [LARGE SCALE GENOMIC DNA]</scope>
    <source>
        <strain evidence="2">CBS 340.73</strain>
    </source>
</reference>